<gene>
    <name evidence="2" type="ORF">HanXRQr2_Chr11g0495021</name>
</gene>
<feature type="compositionally biased region" description="Low complexity" evidence="1">
    <location>
        <begin position="178"/>
        <end position="187"/>
    </location>
</feature>
<comment type="caution">
    <text evidence="2">The sequence shown here is derived from an EMBL/GenBank/DDBJ whole genome shotgun (WGS) entry which is preliminary data.</text>
</comment>
<feature type="region of interest" description="Disordered" evidence="1">
    <location>
        <begin position="174"/>
        <end position="207"/>
    </location>
</feature>
<evidence type="ECO:0000256" key="1">
    <source>
        <dbReference type="SAM" id="MobiDB-lite"/>
    </source>
</evidence>
<accession>A0A9K3HPZ0</accession>
<organism evidence="2 3">
    <name type="scientific">Helianthus annuus</name>
    <name type="common">Common sunflower</name>
    <dbReference type="NCBI Taxonomy" id="4232"/>
    <lineage>
        <taxon>Eukaryota</taxon>
        <taxon>Viridiplantae</taxon>
        <taxon>Streptophyta</taxon>
        <taxon>Embryophyta</taxon>
        <taxon>Tracheophyta</taxon>
        <taxon>Spermatophyta</taxon>
        <taxon>Magnoliopsida</taxon>
        <taxon>eudicotyledons</taxon>
        <taxon>Gunneridae</taxon>
        <taxon>Pentapetalae</taxon>
        <taxon>asterids</taxon>
        <taxon>campanulids</taxon>
        <taxon>Asterales</taxon>
        <taxon>Asteraceae</taxon>
        <taxon>Asteroideae</taxon>
        <taxon>Heliantheae alliance</taxon>
        <taxon>Heliantheae</taxon>
        <taxon>Helianthus</taxon>
    </lineage>
</organism>
<feature type="region of interest" description="Disordered" evidence="1">
    <location>
        <begin position="1"/>
        <end position="75"/>
    </location>
</feature>
<dbReference type="AlphaFoldDB" id="A0A9K3HPZ0"/>
<proteinExistence type="predicted"/>
<protein>
    <submittedName>
        <fullName evidence="2">Uncharacterized protein</fullName>
    </submittedName>
</protein>
<feature type="compositionally biased region" description="Basic and acidic residues" evidence="1">
    <location>
        <begin position="134"/>
        <end position="150"/>
    </location>
</feature>
<dbReference type="EMBL" id="MNCJ02000326">
    <property type="protein sequence ID" value="KAF5782366.1"/>
    <property type="molecule type" value="Genomic_DNA"/>
</dbReference>
<feature type="region of interest" description="Disordered" evidence="1">
    <location>
        <begin position="125"/>
        <end position="157"/>
    </location>
</feature>
<keyword evidence="3" id="KW-1185">Reference proteome</keyword>
<reference evidence="2" key="2">
    <citation type="submission" date="2020-06" db="EMBL/GenBank/DDBJ databases">
        <title>Helianthus annuus Genome sequencing and assembly Release 2.</title>
        <authorList>
            <person name="Gouzy J."/>
            <person name="Langlade N."/>
            <person name="Munos S."/>
        </authorList>
    </citation>
    <scope>NUCLEOTIDE SEQUENCE</scope>
    <source>
        <tissue evidence="2">Leaves</tissue>
    </source>
</reference>
<dbReference type="Gramene" id="mRNA:HanXRQr2_Chr11g0495021">
    <property type="protein sequence ID" value="CDS:HanXRQr2_Chr11g0495021.1"/>
    <property type="gene ID" value="HanXRQr2_Chr11g0495021"/>
</dbReference>
<sequence>MKIKPPLSLSAHQTYTHPKRKSKSQTHLSSPTLPLISTDRTTRWYRQPARRRTVRSGSPPLSRLSRHQPYLQPPPPLVMLRDRQAGAGDPTELRWGHAALVSDTPNKPDPFTSLFPLVSNLANTKEVGRVPTGDNRDSRPPHQSGEERGGAEVTVRRSLSRTAGRFVYPLGRCFYPTSSGSDGGFSSTDEDDDDGGDVIDGGCSRRK</sequence>
<evidence type="ECO:0000313" key="2">
    <source>
        <dbReference type="EMBL" id="KAF5782366.1"/>
    </source>
</evidence>
<dbReference type="Proteomes" id="UP000215914">
    <property type="component" value="Unassembled WGS sequence"/>
</dbReference>
<reference evidence="2" key="1">
    <citation type="journal article" date="2017" name="Nature">
        <title>The sunflower genome provides insights into oil metabolism, flowering and Asterid evolution.</title>
        <authorList>
            <person name="Badouin H."/>
            <person name="Gouzy J."/>
            <person name="Grassa C.J."/>
            <person name="Murat F."/>
            <person name="Staton S.E."/>
            <person name="Cottret L."/>
            <person name="Lelandais-Briere C."/>
            <person name="Owens G.L."/>
            <person name="Carrere S."/>
            <person name="Mayjonade B."/>
            <person name="Legrand L."/>
            <person name="Gill N."/>
            <person name="Kane N.C."/>
            <person name="Bowers J.E."/>
            <person name="Hubner S."/>
            <person name="Bellec A."/>
            <person name="Berard A."/>
            <person name="Berges H."/>
            <person name="Blanchet N."/>
            <person name="Boniface M.C."/>
            <person name="Brunel D."/>
            <person name="Catrice O."/>
            <person name="Chaidir N."/>
            <person name="Claudel C."/>
            <person name="Donnadieu C."/>
            <person name="Faraut T."/>
            <person name="Fievet G."/>
            <person name="Helmstetter N."/>
            <person name="King M."/>
            <person name="Knapp S.J."/>
            <person name="Lai Z."/>
            <person name="Le Paslier M.C."/>
            <person name="Lippi Y."/>
            <person name="Lorenzon L."/>
            <person name="Mandel J.R."/>
            <person name="Marage G."/>
            <person name="Marchand G."/>
            <person name="Marquand E."/>
            <person name="Bret-Mestries E."/>
            <person name="Morien E."/>
            <person name="Nambeesan S."/>
            <person name="Nguyen T."/>
            <person name="Pegot-Espagnet P."/>
            <person name="Pouilly N."/>
            <person name="Raftis F."/>
            <person name="Sallet E."/>
            <person name="Schiex T."/>
            <person name="Thomas J."/>
            <person name="Vandecasteele C."/>
            <person name="Vares D."/>
            <person name="Vear F."/>
            <person name="Vautrin S."/>
            <person name="Crespi M."/>
            <person name="Mangin B."/>
            <person name="Burke J.M."/>
            <person name="Salse J."/>
            <person name="Munos S."/>
            <person name="Vincourt P."/>
            <person name="Rieseberg L.H."/>
            <person name="Langlade N.B."/>
        </authorList>
    </citation>
    <scope>NUCLEOTIDE SEQUENCE</scope>
    <source>
        <tissue evidence="2">Leaves</tissue>
    </source>
</reference>
<feature type="compositionally biased region" description="Acidic residues" evidence="1">
    <location>
        <begin position="188"/>
        <end position="197"/>
    </location>
</feature>
<name>A0A9K3HPZ0_HELAN</name>
<evidence type="ECO:0000313" key="3">
    <source>
        <dbReference type="Proteomes" id="UP000215914"/>
    </source>
</evidence>